<dbReference type="SMART" id="SM00633">
    <property type="entry name" value="Glyco_10"/>
    <property type="match status" value="1"/>
</dbReference>
<keyword evidence="9" id="KW-0624">Polysaccharide degradation</keyword>
<evidence type="ECO:0000256" key="8">
    <source>
        <dbReference type="ARBA" id="ARBA00023295"/>
    </source>
</evidence>
<accession>A0ABU0BN42</accession>
<organism evidence="12 13">
    <name type="scientific">Pararhizobium capsulatum DSM 1112</name>
    <dbReference type="NCBI Taxonomy" id="1121113"/>
    <lineage>
        <taxon>Bacteria</taxon>
        <taxon>Pseudomonadati</taxon>
        <taxon>Pseudomonadota</taxon>
        <taxon>Alphaproteobacteria</taxon>
        <taxon>Hyphomicrobiales</taxon>
        <taxon>Rhizobiaceae</taxon>
        <taxon>Rhizobium/Agrobacterium group</taxon>
        <taxon>Pararhizobium</taxon>
    </lineage>
</organism>
<evidence type="ECO:0000256" key="10">
    <source>
        <dbReference type="SAM" id="MobiDB-lite"/>
    </source>
</evidence>
<evidence type="ECO:0000313" key="13">
    <source>
        <dbReference type="Proteomes" id="UP001230207"/>
    </source>
</evidence>
<evidence type="ECO:0000256" key="1">
    <source>
        <dbReference type="ARBA" id="ARBA00000681"/>
    </source>
</evidence>
<keyword evidence="5" id="KW-0732">Signal</keyword>
<feature type="domain" description="GH10" evidence="11">
    <location>
        <begin position="49"/>
        <end position="392"/>
    </location>
</feature>
<comment type="caution">
    <text evidence="12">The sequence shown here is derived from an EMBL/GenBank/DDBJ whole genome shotgun (WGS) entry which is preliminary data.</text>
</comment>
<keyword evidence="7" id="KW-0119">Carbohydrate metabolism</keyword>
<keyword evidence="4" id="KW-0858">Xylan degradation</keyword>
<protein>
    <recommendedName>
        <fullName evidence="3">endo-1,4-beta-xylanase</fullName>
        <ecNumber evidence="3">3.2.1.8</ecNumber>
    </recommendedName>
</protein>
<dbReference type="InterPro" id="IPR044846">
    <property type="entry name" value="GH10"/>
</dbReference>
<evidence type="ECO:0000256" key="5">
    <source>
        <dbReference type="ARBA" id="ARBA00022729"/>
    </source>
</evidence>
<keyword evidence="8" id="KW-0326">Glycosidase</keyword>
<comment type="catalytic activity">
    <reaction evidence="1">
        <text>Endohydrolysis of (1-&gt;4)-beta-D-xylosidic linkages in xylans.</text>
        <dbReference type="EC" id="3.2.1.8"/>
    </reaction>
</comment>
<sequence length="396" mass="43136">MQAGGIEVGLSQGGPPGHPPGDSLRVTASGSTRIDAAGLERHCRGRSGFAAEAVLRNVAAAKGILFGTALPPADKLAANPDYAALLKREAAIYVADTDMQPSRIQYVEGVFTFSAADGFAARAVADGKRFRIHQLLYAVRDMAWVNTTTVTSANWRQKIDAHFEAVASRWWSQLAVNIDVVNEIMDATETSTGGYRPNTWYQAAGGPGYITYAFQKARLLWPQTPLFLCHDHSEQITDGYHETHTANILAMLESQLAAGAPIYGLNTQAHLTIRLGFDPVKLRTFLAGVAALGLKIMIGELDIRTGYKAGSLEDTLPPSAYTSDAYDRRAADIVKRYLDIALPFVKEQPALCWGLSDRISPWVPPDAEDGERPHPFNADLQPKPLYRALRAAFEDL</sequence>
<feature type="region of interest" description="Disordered" evidence="10">
    <location>
        <begin position="1"/>
        <end position="27"/>
    </location>
</feature>
<evidence type="ECO:0000256" key="4">
    <source>
        <dbReference type="ARBA" id="ARBA00022651"/>
    </source>
</evidence>
<reference evidence="12 13" key="1">
    <citation type="submission" date="2023-07" db="EMBL/GenBank/DDBJ databases">
        <title>Genomic Encyclopedia of Type Strains, Phase IV (KMG-IV): sequencing the most valuable type-strain genomes for metagenomic binning, comparative biology and taxonomic classification.</title>
        <authorList>
            <person name="Goeker M."/>
        </authorList>
    </citation>
    <scope>NUCLEOTIDE SEQUENCE [LARGE SCALE GENOMIC DNA]</scope>
    <source>
        <strain evidence="12 13">DSM 1112</strain>
    </source>
</reference>
<gene>
    <name evidence="12" type="ORF">QO002_001819</name>
</gene>
<name>A0ABU0BN42_9HYPH</name>
<dbReference type="InterPro" id="IPR017853">
    <property type="entry name" value="GH"/>
</dbReference>
<keyword evidence="6" id="KW-0378">Hydrolase</keyword>
<evidence type="ECO:0000256" key="3">
    <source>
        <dbReference type="ARBA" id="ARBA00012590"/>
    </source>
</evidence>
<evidence type="ECO:0000313" key="12">
    <source>
        <dbReference type="EMBL" id="MDQ0319681.1"/>
    </source>
</evidence>
<dbReference type="RefSeq" id="WP_307228771.1">
    <property type="nucleotide sequence ID" value="NZ_JAUSVF010000001.1"/>
</dbReference>
<keyword evidence="13" id="KW-1185">Reference proteome</keyword>
<dbReference type="Pfam" id="PF00331">
    <property type="entry name" value="Glyco_hydro_10"/>
    <property type="match status" value="1"/>
</dbReference>
<dbReference type="Gene3D" id="3.20.20.80">
    <property type="entry name" value="Glycosidases"/>
    <property type="match status" value="1"/>
</dbReference>
<dbReference type="InterPro" id="IPR001000">
    <property type="entry name" value="GH10_dom"/>
</dbReference>
<evidence type="ECO:0000256" key="6">
    <source>
        <dbReference type="ARBA" id="ARBA00022801"/>
    </source>
</evidence>
<dbReference type="PANTHER" id="PTHR31490">
    <property type="entry name" value="GLYCOSYL HYDROLASE"/>
    <property type="match status" value="1"/>
</dbReference>
<evidence type="ECO:0000259" key="11">
    <source>
        <dbReference type="PROSITE" id="PS51760"/>
    </source>
</evidence>
<dbReference type="EC" id="3.2.1.8" evidence="3"/>
<dbReference type="PROSITE" id="PS51760">
    <property type="entry name" value="GH10_2"/>
    <property type="match status" value="1"/>
</dbReference>
<dbReference type="PANTHER" id="PTHR31490:SF88">
    <property type="entry name" value="BETA-XYLANASE"/>
    <property type="match status" value="1"/>
</dbReference>
<dbReference type="SUPFAM" id="SSF51445">
    <property type="entry name" value="(Trans)glycosidases"/>
    <property type="match status" value="1"/>
</dbReference>
<comment type="similarity">
    <text evidence="2">Belongs to the glycosyl hydrolase 10 (cellulase F) family.</text>
</comment>
<evidence type="ECO:0000256" key="2">
    <source>
        <dbReference type="ARBA" id="ARBA00007495"/>
    </source>
</evidence>
<proteinExistence type="inferred from homology"/>
<evidence type="ECO:0000256" key="9">
    <source>
        <dbReference type="ARBA" id="ARBA00023326"/>
    </source>
</evidence>
<dbReference type="Proteomes" id="UP001230207">
    <property type="component" value="Unassembled WGS sequence"/>
</dbReference>
<evidence type="ECO:0000256" key="7">
    <source>
        <dbReference type="ARBA" id="ARBA00023277"/>
    </source>
</evidence>
<dbReference type="EMBL" id="JAUSVF010000001">
    <property type="protein sequence ID" value="MDQ0319681.1"/>
    <property type="molecule type" value="Genomic_DNA"/>
</dbReference>